<dbReference type="InterPro" id="IPR008670">
    <property type="entry name" value="CoA_reduct_LuxC"/>
</dbReference>
<protein>
    <submittedName>
        <fullName evidence="2">Acyl-CoA reductase (LuxC)</fullName>
    </submittedName>
</protein>
<gene>
    <name evidence="2" type="ORF">ALIPUT_02045</name>
</gene>
<organism evidence="2 3">
    <name type="scientific">Alistipes putredinis DSM 17216</name>
    <dbReference type="NCBI Taxonomy" id="445970"/>
    <lineage>
        <taxon>Bacteria</taxon>
        <taxon>Pseudomonadati</taxon>
        <taxon>Bacteroidota</taxon>
        <taxon>Bacteroidia</taxon>
        <taxon>Bacteroidales</taxon>
        <taxon>Rikenellaceae</taxon>
        <taxon>Alistipes</taxon>
    </lineage>
</organism>
<sequence>MIQANLFLLATYTIFVSMKTPVDIWVELDARLSSFGQDAASREVIVRACQKNDWFEPEEIVDAVRSIREEFLSRDKIEHWLACYERPATLPSRTVLVVMAGNIPLVGFFDLLCVVTAGHRCLVKMSSKDAVLMSFVIDQLKKIEPDIPVAVYDGTTPFDAVIATGSDNANRYFRSLYAGVKTLLRGNRHSVAVLNGRETSGQLEALSDDIFSYSGLGCRNVSLIFVPRGISLRFASRRMNPKYLNNYRQRKALREMCGDPFFDLGFALLIRQSEFPQALSEVSVVEYDDLSQVAAWLREHDAELQCVVSDCIDHSRRVPFGRSQQPTLSDYPDAVDVMEFLYDL</sequence>
<dbReference type="Pfam" id="PF05893">
    <property type="entry name" value="LuxC"/>
    <property type="match status" value="1"/>
</dbReference>
<dbReference type="Proteomes" id="UP000005819">
    <property type="component" value="Unassembled WGS sequence"/>
</dbReference>
<reference evidence="2" key="1">
    <citation type="submission" date="2007-10" db="EMBL/GenBank/DDBJ databases">
        <authorList>
            <person name="Fulton L."/>
            <person name="Clifton S."/>
            <person name="Fulton B."/>
            <person name="Xu J."/>
            <person name="Minx P."/>
            <person name="Pepin K.H."/>
            <person name="Johnson M."/>
            <person name="Thiruvilangam P."/>
            <person name="Bhonagiri V."/>
            <person name="Nash W.E."/>
            <person name="Mardis E.R."/>
            <person name="Wilson R.K."/>
        </authorList>
    </citation>
    <scope>NUCLEOTIDE SEQUENCE [LARGE SCALE GENOMIC DNA]</scope>
    <source>
        <strain evidence="2">DSM 17216</strain>
    </source>
</reference>
<dbReference type="EMBL" id="ABFK02000020">
    <property type="protein sequence ID" value="EDS02517.1"/>
    <property type="molecule type" value="Genomic_DNA"/>
</dbReference>
<evidence type="ECO:0000256" key="1">
    <source>
        <dbReference type="ARBA" id="ARBA00022857"/>
    </source>
</evidence>
<dbReference type="HOGENOM" id="CLU_050037_0_0_10"/>
<keyword evidence="3" id="KW-1185">Reference proteome</keyword>
<dbReference type="SUPFAM" id="SSF53720">
    <property type="entry name" value="ALDH-like"/>
    <property type="match status" value="1"/>
</dbReference>
<dbReference type="GO" id="GO:0003995">
    <property type="term" value="F:acyl-CoA dehydrogenase activity"/>
    <property type="evidence" value="ECO:0007669"/>
    <property type="project" value="InterPro"/>
</dbReference>
<name>B0MYD9_9BACT</name>
<proteinExistence type="predicted"/>
<dbReference type="AlphaFoldDB" id="B0MYD9"/>
<evidence type="ECO:0000313" key="2">
    <source>
        <dbReference type="EMBL" id="EDS02517.1"/>
    </source>
</evidence>
<dbReference type="GO" id="GO:0008218">
    <property type="term" value="P:bioluminescence"/>
    <property type="evidence" value="ECO:0007669"/>
    <property type="project" value="InterPro"/>
</dbReference>
<reference evidence="2" key="2">
    <citation type="submission" date="2013-09" db="EMBL/GenBank/DDBJ databases">
        <title>Draft genome sequence of Alistipes putredinis (DSM 17216).</title>
        <authorList>
            <person name="Sudarsanam P."/>
            <person name="Ley R."/>
            <person name="Guruge J."/>
            <person name="Turnbaugh P.J."/>
            <person name="Mahowald M."/>
            <person name="Liep D."/>
            <person name="Gordon J."/>
        </authorList>
    </citation>
    <scope>NUCLEOTIDE SEQUENCE</scope>
    <source>
        <strain evidence="2">DSM 17216</strain>
    </source>
</reference>
<dbReference type="InterPro" id="IPR016161">
    <property type="entry name" value="Ald_DH/histidinol_DH"/>
</dbReference>
<keyword evidence="1" id="KW-0521">NADP</keyword>
<comment type="caution">
    <text evidence="2">The sequence shown here is derived from an EMBL/GenBank/DDBJ whole genome shotgun (WGS) entry which is preliminary data.</text>
</comment>
<accession>B0MYD9</accession>
<evidence type="ECO:0000313" key="3">
    <source>
        <dbReference type="Proteomes" id="UP000005819"/>
    </source>
</evidence>
<dbReference type="eggNOG" id="COG1012">
    <property type="taxonomic scope" value="Bacteria"/>
</dbReference>